<dbReference type="Proteomes" id="UP001164250">
    <property type="component" value="Chromosome 9"/>
</dbReference>
<proteinExistence type="predicted"/>
<reference evidence="2" key="1">
    <citation type="journal article" date="2023" name="G3 (Bethesda)">
        <title>Genome assembly and association tests identify interacting loci associated with vigor, precocity, and sex in interspecific pistachio rootstocks.</title>
        <authorList>
            <person name="Palmer W."/>
            <person name="Jacygrad E."/>
            <person name="Sagayaradj S."/>
            <person name="Cavanaugh K."/>
            <person name="Han R."/>
            <person name="Bertier L."/>
            <person name="Beede B."/>
            <person name="Kafkas S."/>
            <person name="Golino D."/>
            <person name="Preece J."/>
            <person name="Michelmore R."/>
        </authorList>
    </citation>
    <scope>NUCLEOTIDE SEQUENCE [LARGE SCALE GENOMIC DNA]</scope>
</reference>
<sequence>MPRPALRLNW</sequence>
<protein>
    <submittedName>
        <fullName evidence="1">Uncharacterized protein</fullName>
    </submittedName>
</protein>
<evidence type="ECO:0000313" key="1">
    <source>
        <dbReference type="EMBL" id="KAJ0088136.1"/>
    </source>
</evidence>
<comment type="caution">
    <text evidence="1">The sequence shown here is derived from an EMBL/GenBank/DDBJ whole genome shotgun (WGS) entry which is preliminary data.</text>
</comment>
<dbReference type="EMBL" id="CM047905">
    <property type="protein sequence ID" value="KAJ0088136.1"/>
    <property type="molecule type" value="Genomic_DNA"/>
</dbReference>
<accession>A0ACC1AN90</accession>
<gene>
    <name evidence="1" type="ORF">Patl1_33133</name>
</gene>
<name>A0ACC1AN90_9ROSI</name>
<evidence type="ECO:0000313" key="2">
    <source>
        <dbReference type="Proteomes" id="UP001164250"/>
    </source>
</evidence>
<keyword evidence="2" id="KW-1185">Reference proteome</keyword>
<organism evidence="1 2">
    <name type="scientific">Pistacia atlantica</name>
    <dbReference type="NCBI Taxonomy" id="434234"/>
    <lineage>
        <taxon>Eukaryota</taxon>
        <taxon>Viridiplantae</taxon>
        <taxon>Streptophyta</taxon>
        <taxon>Embryophyta</taxon>
        <taxon>Tracheophyta</taxon>
        <taxon>Spermatophyta</taxon>
        <taxon>Magnoliopsida</taxon>
        <taxon>eudicotyledons</taxon>
        <taxon>Gunneridae</taxon>
        <taxon>Pentapetalae</taxon>
        <taxon>rosids</taxon>
        <taxon>malvids</taxon>
        <taxon>Sapindales</taxon>
        <taxon>Anacardiaceae</taxon>
        <taxon>Pistacia</taxon>
    </lineage>
</organism>